<feature type="transmembrane region" description="Helical" evidence="6">
    <location>
        <begin position="494"/>
        <end position="513"/>
    </location>
</feature>
<evidence type="ECO:0000313" key="8">
    <source>
        <dbReference type="Proteomes" id="UP001433638"/>
    </source>
</evidence>
<feature type="transmembrane region" description="Helical" evidence="6">
    <location>
        <begin position="519"/>
        <end position="540"/>
    </location>
</feature>
<dbReference type="Pfam" id="PF07690">
    <property type="entry name" value="MFS_1"/>
    <property type="match status" value="1"/>
</dbReference>
<feature type="transmembrane region" description="Helical" evidence="6">
    <location>
        <begin position="302"/>
        <end position="320"/>
    </location>
</feature>
<comment type="caution">
    <text evidence="7">The sequence shown here is derived from an EMBL/GenBank/DDBJ whole genome shotgun (WGS) entry which is preliminary data.</text>
</comment>
<evidence type="ECO:0000256" key="5">
    <source>
        <dbReference type="ARBA" id="ARBA00023136"/>
    </source>
</evidence>
<feature type="transmembrane region" description="Helical" evidence="6">
    <location>
        <begin position="177"/>
        <end position="197"/>
    </location>
</feature>
<evidence type="ECO:0000256" key="3">
    <source>
        <dbReference type="ARBA" id="ARBA00022692"/>
    </source>
</evidence>
<dbReference type="InterPro" id="IPR011701">
    <property type="entry name" value="MFS"/>
</dbReference>
<dbReference type="InterPro" id="IPR004752">
    <property type="entry name" value="AmpG_permease/AT-1"/>
</dbReference>
<evidence type="ECO:0000256" key="2">
    <source>
        <dbReference type="ARBA" id="ARBA00022448"/>
    </source>
</evidence>
<organism evidence="7 8">
    <name type="scientific">Vogesella oryzagri</name>
    <dbReference type="NCBI Taxonomy" id="3160864"/>
    <lineage>
        <taxon>Bacteria</taxon>
        <taxon>Pseudomonadati</taxon>
        <taxon>Pseudomonadota</taxon>
        <taxon>Betaproteobacteria</taxon>
        <taxon>Neisseriales</taxon>
        <taxon>Chromobacteriaceae</taxon>
        <taxon>Vogesella</taxon>
    </lineage>
</organism>
<reference evidence="7" key="1">
    <citation type="submission" date="2024-06" db="EMBL/GenBank/DDBJ databases">
        <title>Genome sequence of Vogesella sp. MAHUQ-64.</title>
        <authorList>
            <person name="Huq M.A."/>
        </authorList>
    </citation>
    <scope>NUCLEOTIDE SEQUENCE</scope>
    <source>
        <strain evidence="7">MAHUQ-64</strain>
    </source>
</reference>
<feature type="transmembrane region" description="Helical" evidence="6">
    <location>
        <begin position="12"/>
        <end position="36"/>
    </location>
</feature>
<protein>
    <submittedName>
        <fullName evidence="7">MFS transporter</fullName>
    </submittedName>
</protein>
<keyword evidence="4 6" id="KW-1133">Transmembrane helix</keyword>
<evidence type="ECO:0000256" key="4">
    <source>
        <dbReference type="ARBA" id="ARBA00022989"/>
    </source>
</evidence>
<evidence type="ECO:0000313" key="7">
    <source>
        <dbReference type="EMBL" id="MEQ6289648.1"/>
    </source>
</evidence>
<dbReference type="Gene3D" id="1.20.1250.20">
    <property type="entry name" value="MFS general substrate transporter like domains"/>
    <property type="match status" value="1"/>
</dbReference>
<keyword evidence="8" id="KW-1185">Reference proteome</keyword>
<dbReference type="Proteomes" id="UP001433638">
    <property type="component" value="Unassembled WGS sequence"/>
</dbReference>
<gene>
    <name evidence="7" type="ORF">ABNW52_03380</name>
</gene>
<evidence type="ECO:0000256" key="1">
    <source>
        <dbReference type="ARBA" id="ARBA00004141"/>
    </source>
</evidence>
<dbReference type="InterPro" id="IPR036259">
    <property type="entry name" value="MFS_trans_sf"/>
</dbReference>
<sequence length="560" mass="59336">MRDIRQLGAWRMLMIWVLGFASGLPLALSGTAMQAWLTVDGIDIATIGFLSLVGLPYTFKFLWAPLMDRFEPPFFGRRRGWLVFTQLGLAATLLAMSALSPASDVQGFALLAVLLSFLSASQDVVIDAYRTDVVTPEQRGLASSLGVFGYRLAMVLSGGVAMVWADPLSGSGWSWNNVYQVMAGIMLAAAAASLLLLPAVPKDNVAPTSDARNDLKGFAALLLAVVIGYQFTSHVLAPLADRVLTPLFPPQVASTVAKTPVPLLGKPAANLAPTAAVAAPATDKAPVAALVDNPDKKKWVDLLSLLLGMAVTVPLAWWAAQKARFETLNRSLGNYFSMEAAGSFLALIILYKLGDAFAGALTTTFLLKGMGFAQAEIGVVNKVIGIWLTIVGALAGGALMLRLGLYRALMAFGVLQLLSNLGFWLVAVSGKGAWGGFELPAFDWLIVALKDSTQVDYLLLFAVAVENLSSGMGTAAFVAFLMALCNQKFTATQFALLSAFAAVGRVWVGPLSGVLTESIGWPAFFLFSTCAALPGLIMLARLKVRVQALDVPRGAVALDD</sequence>
<dbReference type="PANTHER" id="PTHR12778:SF10">
    <property type="entry name" value="MAJOR FACILITATOR SUPERFAMILY DOMAIN-CONTAINING PROTEIN 3"/>
    <property type="match status" value="1"/>
</dbReference>
<feature type="transmembrane region" description="Helical" evidence="6">
    <location>
        <begin position="80"/>
        <end position="99"/>
    </location>
</feature>
<dbReference type="RefSeq" id="WP_349584006.1">
    <property type="nucleotide sequence ID" value="NZ_JBEFLD010000002.1"/>
</dbReference>
<dbReference type="EMBL" id="JBEFLD010000002">
    <property type="protein sequence ID" value="MEQ6289648.1"/>
    <property type="molecule type" value="Genomic_DNA"/>
</dbReference>
<feature type="transmembrane region" description="Helical" evidence="6">
    <location>
        <begin position="141"/>
        <end position="165"/>
    </location>
</feature>
<dbReference type="PANTHER" id="PTHR12778">
    <property type="entry name" value="SOLUTE CARRIER FAMILY 33 ACETYL-COA TRANSPORTER -RELATED"/>
    <property type="match status" value="1"/>
</dbReference>
<feature type="transmembrane region" description="Helical" evidence="6">
    <location>
        <begin position="42"/>
        <end position="59"/>
    </location>
</feature>
<comment type="subcellular location">
    <subcellularLocation>
        <location evidence="1">Membrane</location>
        <topology evidence="1">Multi-pass membrane protein</topology>
    </subcellularLocation>
</comment>
<name>A0ABV1M0G8_9NEIS</name>
<dbReference type="SUPFAM" id="SSF103473">
    <property type="entry name" value="MFS general substrate transporter"/>
    <property type="match status" value="1"/>
</dbReference>
<feature type="transmembrane region" description="Helical" evidence="6">
    <location>
        <begin position="417"/>
        <end position="437"/>
    </location>
</feature>
<feature type="transmembrane region" description="Helical" evidence="6">
    <location>
        <begin position="457"/>
        <end position="482"/>
    </location>
</feature>
<feature type="transmembrane region" description="Helical" evidence="6">
    <location>
        <begin position="218"/>
        <end position="240"/>
    </location>
</feature>
<proteinExistence type="predicted"/>
<feature type="transmembrane region" description="Helical" evidence="6">
    <location>
        <begin position="384"/>
        <end position="405"/>
    </location>
</feature>
<dbReference type="NCBIfam" id="TIGR00901">
    <property type="entry name" value="2A0125"/>
    <property type="match status" value="1"/>
</dbReference>
<accession>A0ABV1M0G8</accession>
<feature type="transmembrane region" description="Helical" evidence="6">
    <location>
        <begin position="105"/>
        <end position="129"/>
    </location>
</feature>
<evidence type="ECO:0000256" key="6">
    <source>
        <dbReference type="SAM" id="Phobius"/>
    </source>
</evidence>
<keyword evidence="3 6" id="KW-0812">Transmembrane</keyword>
<keyword evidence="5 6" id="KW-0472">Membrane</keyword>
<keyword evidence="2" id="KW-0813">Transport</keyword>